<dbReference type="PANTHER" id="PTHR43014">
    <property type="entry name" value="MERCURIC REDUCTASE"/>
    <property type="match status" value="1"/>
</dbReference>
<dbReference type="STRING" id="1769779.AUP74_03327"/>
<dbReference type="KEGG" id="micc:AUP74_03327"/>
<dbReference type="SUPFAM" id="SSF51905">
    <property type="entry name" value="FAD/NAD(P)-binding domain"/>
    <property type="match status" value="1"/>
</dbReference>
<evidence type="ECO:0000256" key="10">
    <source>
        <dbReference type="RuleBase" id="RU003691"/>
    </source>
</evidence>
<evidence type="ECO:0000256" key="5">
    <source>
        <dbReference type="ARBA" id="ARBA00023002"/>
    </source>
</evidence>
<keyword evidence="8" id="KW-0520">NAD</keyword>
<keyword evidence="6" id="KW-1015">Disulfide bond</keyword>
<dbReference type="PANTHER" id="PTHR43014:SF2">
    <property type="entry name" value="MERCURIC REDUCTASE"/>
    <property type="match status" value="1"/>
</dbReference>
<proteinExistence type="inferred from homology"/>
<evidence type="ECO:0000256" key="6">
    <source>
        <dbReference type="ARBA" id="ARBA00023157"/>
    </source>
</evidence>
<feature type="domain" description="Pyridine nucleotide-disulphide oxidoreductase dimerisation" evidence="11">
    <location>
        <begin position="356"/>
        <end position="460"/>
    </location>
</feature>
<dbReference type="EC" id="1.16.1.1" evidence="13"/>
<dbReference type="PRINTS" id="PR00368">
    <property type="entry name" value="FADPNR"/>
</dbReference>
<organism evidence="13 14">
    <name type="scientific">Microbulbifer aggregans</name>
    <dbReference type="NCBI Taxonomy" id="1769779"/>
    <lineage>
        <taxon>Bacteria</taxon>
        <taxon>Pseudomonadati</taxon>
        <taxon>Pseudomonadota</taxon>
        <taxon>Gammaproteobacteria</taxon>
        <taxon>Cellvibrionales</taxon>
        <taxon>Microbulbiferaceae</taxon>
        <taxon>Microbulbifer</taxon>
    </lineage>
</organism>
<dbReference type="GO" id="GO:0003955">
    <property type="term" value="F:NAD(P)H dehydrogenase (quinone) activity"/>
    <property type="evidence" value="ECO:0007669"/>
    <property type="project" value="TreeGrafter"/>
</dbReference>
<dbReference type="RefSeq" id="WP_069948523.1">
    <property type="nucleotide sequence ID" value="NZ_CP014143.1"/>
</dbReference>
<feature type="binding site" evidence="8">
    <location>
        <position position="280"/>
    </location>
    <ligand>
        <name>NAD(+)</name>
        <dbReference type="ChEBI" id="CHEBI:57540"/>
    </ligand>
</feature>
<evidence type="ECO:0000313" key="14">
    <source>
        <dbReference type="Proteomes" id="UP000095672"/>
    </source>
</evidence>
<keyword evidence="5 10" id="KW-0560">Oxidoreductase</keyword>
<feature type="domain" description="FAD/NAD(P)-binding" evidence="12">
    <location>
        <begin position="10"/>
        <end position="334"/>
    </location>
</feature>
<dbReference type="InterPro" id="IPR004099">
    <property type="entry name" value="Pyr_nucl-diS_OxRdtase_dimer"/>
</dbReference>
<gene>
    <name evidence="13" type="primary">merA</name>
    <name evidence="13" type="ORF">AUP74_03327</name>
</gene>
<dbReference type="PIRSF" id="PIRSF000350">
    <property type="entry name" value="Mercury_reductase_MerA"/>
    <property type="match status" value="1"/>
</dbReference>
<feature type="binding site" evidence="8">
    <location>
        <begin position="189"/>
        <end position="196"/>
    </location>
    <ligand>
        <name>NAD(+)</name>
        <dbReference type="ChEBI" id="CHEBI:57540"/>
    </ligand>
</feature>
<dbReference type="Gene3D" id="3.30.390.30">
    <property type="match status" value="1"/>
</dbReference>
<feature type="binding site" evidence="8">
    <location>
        <position position="319"/>
    </location>
    <ligand>
        <name>FAD</name>
        <dbReference type="ChEBI" id="CHEBI:57692"/>
    </ligand>
</feature>
<dbReference type="InterPro" id="IPR012999">
    <property type="entry name" value="Pyr_OxRdtase_I_AS"/>
</dbReference>
<dbReference type="Proteomes" id="UP000095672">
    <property type="component" value="Chromosome"/>
</dbReference>
<feature type="binding site" evidence="8">
    <location>
        <position position="55"/>
    </location>
    <ligand>
        <name>FAD</name>
        <dbReference type="ChEBI" id="CHEBI:57692"/>
    </ligand>
</feature>
<dbReference type="PROSITE" id="PS00076">
    <property type="entry name" value="PYRIDINE_REDOX_1"/>
    <property type="match status" value="1"/>
</dbReference>
<accession>A0A1C9WC01</accession>
<keyword evidence="8" id="KW-0547">Nucleotide-binding</keyword>
<evidence type="ECO:0000313" key="13">
    <source>
        <dbReference type="EMBL" id="AOS98693.1"/>
    </source>
</evidence>
<evidence type="ECO:0000256" key="4">
    <source>
        <dbReference type="ARBA" id="ARBA00022857"/>
    </source>
</evidence>
<feature type="disulfide bond" description="Redox-active" evidence="9">
    <location>
        <begin position="46"/>
        <end position="51"/>
    </location>
</feature>
<comment type="cofactor">
    <cofactor evidence="8">
        <name>FAD</name>
        <dbReference type="ChEBI" id="CHEBI:57692"/>
    </cofactor>
    <text evidence="8">Binds 1 FAD per subunit.</text>
</comment>
<evidence type="ECO:0000256" key="2">
    <source>
        <dbReference type="ARBA" id="ARBA00022630"/>
    </source>
</evidence>
<dbReference type="PRINTS" id="PR00411">
    <property type="entry name" value="PNDRDTASEI"/>
</dbReference>
<dbReference type="PATRIC" id="fig|1769779.3.peg.3312"/>
<protein>
    <submittedName>
        <fullName evidence="13">Mercuric reductase</fullName>
        <ecNumber evidence="13">1.16.1.1</ecNumber>
    </submittedName>
</protein>
<sequence length="490" mass="52977">MQKPKQFDRNLIVIGAGAAGLVSAYIAAAVKAKVTLIEAGEMGGDCLNTGCVPSKALIKCARMAQHAREAGQFGVKLPEPEIDFPSVMAHVRQSIETIEPHDSVERYNGLGVEVLKGYGKLLDPWTVQVTLNDGSEQTLTGRAIVLATGAAPIVPPLPGLDQVGYVTSETLWDRFAKLDRAPERLLVLGGGAIGCELAQAFARLGSSVTLVEKAPRVLPAEDKAVSDAVTEALKRDGVTVQTGTEAQRFDRSTQGGGQAIVRAPEGEQSLPFDQLLLALGRRPRVQGFGLEELGLVEDGRLKTDGYLRTEHSHILAAGDLVGPYQFTHMASHQAWYAAVNGLFGDLKKFRVDYSIVPRAVFVDPEVASVGLTERQAQEQGIAYELTCYELDELDRAIVEGNRRGFVRVLTAKGKDTILGAAIVGENAAELIAEFVMAMKHGLGLNKLLGTIHIYPTMMEANRFAAGDWKRAHAPATALKLLERFHRWRRG</sequence>
<dbReference type="Pfam" id="PF02852">
    <property type="entry name" value="Pyr_redox_dim"/>
    <property type="match status" value="1"/>
</dbReference>
<evidence type="ECO:0000256" key="9">
    <source>
        <dbReference type="PIRSR" id="PIRSR000350-4"/>
    </source>
</evidence>
<keyword evidence="2 10" id="KW-0285">Flavoprotein</keyword>
<dbReference type="AlphaFoldDB" id="A0A1C9WC01"/>
<dbReference type="Pfam" id="PF07992">
    <property type="entry name" value="Pyr_redox_2"/>
    <property type="match status" value="1"/>
</dbReference>
<feature type="binding site" evidence="8">
    <location>
        <position position="119"/>
    </location>
    <ligand>
        <name>FAD</name>
        <dbReference type="ChEBI" id="CHEBI:57692"/>
    </ligand>
</feature>
<evidence type="ECO:0000256" key="8">
    <source>
        <dbReference type="PIRSR" id="PIRSR000350-3"/>
    </source>
</evidence>
<dbReference type="GO" id="GO:0050660">
    <property type="term" value="F:flavin adenine dinucleotide binding"/>
    <property type="evidence" value="ECO:0007669"/>
    <property type="project" value="TreeGrafter"/>
</dbReference>
<dbReference type="GO" id="GO:0016152">
    <property type="term" value="F:mercury (II) reductase (NADP+) activity"/>
    <property type="evidence" value="ECO:0007669"/>
    <property type="project" value="UniProtKB-EC"/>
</dbReference>
<dbReference type="FunFam" id="3.30.390.30:FF:000001">
    <property type="entry name" value="Dihydrolipoyl dehydrogenase"/>
    <property type="match status" value="1"/>
</dbReference>
<dbReference type="InterPro" id="IPR001100">
    <property type="entry name" value="Pyr_nuc-diS_OxRdtase"/>
</dbReference>
<evidence type="ECO:0000259" key="12">
    <source>
        <dbReference type="Pfam" id="PF07992"/>
    </source>
</evidence>
<keyword evidence="4" id="KW-0521">NADP</keyword>
<evidence type="ECO:0000256" key="1">
    <source>
        <dbReference type="ARBA" id="ARBA00007532"/>
    </source>
</evidence>
<dbReference type="GO" id="GO:0016668">
    <property type="term" value="F:oxidoreductase activity, acting on a sulfur group of donors, NAD(P) as acceptor"/>
    <property type="evidence" value="ECO:0007669"/>
    <property type="project" value="InterPro"/>
</dbReference>
<dbReference type="InterPro" id="IPR036188">
    <property type="entry name" value="FAD/NAD-bd_sf"/>
</dbReference>
<keyword evidence="7 10" id="KW-0676">Redox-active center</keyword>
<dbReference type="Gene3D" id="3.50.50.60">
    <property type="entry name" value="FAD/NAD(P)-binding domain"/>
    <property type="match status" value="2"/>
</dbReference>
<evidence type="ECO:0000256" key="3">
    <source>
        <dbReference type="ARBA" id="ARBA00022827"/>
    </source>
</evidence>
<comment type="similarity">
    <text evidence="1 10">Belongs to the class-I pyridine nucleotide-disulfide oxidoreductase family.</text>
</comment>
<evidence type="ECO:0000259" key="11">
    <source>
        <dbReference type="Pfam" id="PF02852"/>
    </source>
</evidence>
<keyword evidence="3 8" id="KW-0274">FAD</keyword>
<dbReference type="EMBL" id="CP014143">
    <property type="protein sequence ID" value="AOS98693.1"/>
    <property type="molecule type" value="Genomic_DNA"/>
</dbReference>
<dbReference type="InterPro" id="IPR023753">
    <property type="entry name" value="FAD/NAD-binding_dom"/>
</dbReference>
<keyword evidence="14" id="KW-1185">Reference proteome</keyword>
<evidence type="ECO:0000256" key="7">
    <source>
        <dbReference type="ARBA" id="ARBA00023284"/>
    </source>
</evidence>
<dbReference type="SUPFAM" id="SSF55424">
    <property type="entry name" value="FAD/NAD-linked reductases, dimerisation (C-terminal) domain"/>
    <property type="match status" value="1"/>
</dbReference>
<feature type="binding site" evidence="8">
    <location>
        <position position="212"/>
    </location>
    <ligand>
        <name>NAD(+)</name>
        <dbReference type="ChEBI" id="CHEBI:57540"/>
    </ligand>
</feature>
<name>A0A1C9WC01_9GAMM</name>
<reference evidence="14" key="1">
    <citation type="submission" date="2016-01" db="EMBL/GenBank/DDBJ databases">
        <title>Complete genome sequence of Microbulbifer sp. CCB-MM1, a halophile isolated from Matang Mangrove Forest, Perak.</title>
        <authorList>
            <person name="Moh T.H."/>
            <person name="Dinesh B."/>
            <person name="Lau N.-S."/>
            <person name="Go F."/>
            <person name="Alexander Chong S.-C."/>
        </authorList>
    </citation>
    <scope>NUCLEOTIDE SEQUENCE [LARGE SCALE GENOMIC DNA]</scope>
    <source>
        <strain evidence="14">CCB-MM1</strain>
    </source>
</reference>
<dbReference type="InterPro" id="IPR016156">
    <property type="entry name" value="FAD/NAD-linked_Rdtase_dimer_sf"/>
</dbReference>